<name>A0AA47MVP8_MERPO</name>
<dbReference type="AlphaFoldDB" id="A0AA47MVP8"/>
<dbReference type="EMBL" id="JAOPHQ010002383">
    <property type="protein sequence ID" value="KAK0147025.1"/>
    <property type="molecule type" value="Genomic_DNA"/>
</dbReference>
<keyword evidence="3" id="KW-1185">Reference proteome</keyword>
<reference evidence="2" key="1">
    <citation type="journal article" date="2023" name="Front. Mar. Sci.">
        <title>A new Merluccius polli reference genome to investigate the effects of global change in West African waters.</title>
        <authorList>
            <person name="Mateo J.L."/>
            <person name="Blanco-Fernandez C."/>
            <person name="Garcia-Vazquez E."/>
            <person name="Machado-Schiaffino G."/>
        </authorList>
    </citation>
    <scope>NUCLEOTIDE SEQUENCE</scope>
    <source>
        <strain evidence="2">C29</strain>
        <tissue evidence="2">Fin</tissue>
    </source>
</reference>
<dbReference type="PANTHER" id="PTHR31025:SF29">
    <property type="entry name" value="SI:CH211-196P9.1"/>
    <property type="match status" value="1"/>
</dbReference>
<feature type="compositionally biased region" description="Basic and acidic residues" evidence="1">
    <location>
        <begin position="218"/>
        <end position="235"/>
    </location>
</feature>
<organism evidence="2 3">
    <name type="scientific">Merluccius polli</name>
    <name type="common">Benguela hake</name>
    <name type="synonym">Merluccius cadenati</name>
    <dbReference type="NCBI Taxonomy" id="89951"/>
    <lineage>
        <taxon>Eukaryota</taxon>
        <taxon>Metazoa</taxon>
        <taxon>Chordata</taxon>
        <taxon>Craniata</taxon>
        <taxon>Vertebrata</taxon>
        <taxon>Euteleostomi</taxon>
        <taxon>Actinopterygii</taxon>
        <taxon>Neopterygii</taxon>
        <taxon>Teleostei</taxon>
        <taxon>Neoteleostei</taxon>
        <taxon>Acanthomorphata</taxon>
        <taxon>Zeiogadaria</taxon>
        <taxon>Gadariae</taxon>
        <taxon>Gadiformes</taxon>
        <taxon>Gadoidei</taxon>
        <taxon>Merlucciidae</taxon>
        <taxon>Merluccius</taxon>
    </lineage>
</organism>
<evidence type="ECO:0000313" key="2">
    <source>
        <dbReference type="EMBL" id="KAK0147025.1"/>
    </source>
</evidence>
<feature type="region of interest" description="Disordered" evidence="1">
    <location>
        <begin position="215"/>
        <end position="260"/>
    </location>
</feature>
<protein>
    <submittedName>
        <fullName evidence="2">Uncharacterized protein</fullName>
    </submittedName>
</protein>
<comment type="caution">
    <text evidence="2">The sequence shown here is derived from an EMBL/GenBank/DDBJ whole genome shotgun (WGS) entry which is preliminary data.</text>
</comment>
<dbReference type="Proteomes" id="UP001174136">
    <property type="component" value="Unassembled WGS sequence"/>
</dbReference>
<proteinExistence type="predicted"/>
<gene>
    <name evidence="2" type="ORF">N1851_013636</name>
</gene>
<evidence type="ECO:0000313" key="3">
    <source>
        <dbReference type="Proteomes" id="UP001174136"/>
    </source>
</evidence>
<accession>A0AA47MVP8</accession>
<sequence>MLVQVECKGVLKWVRIPMKDDSYDYFQFIQEARAGVDVDADIFDELVRSAAVSFKVFTEDSAGKEVSEASFCSDEGSFSSVESVSSGSTVITECTKARRRQLLEGPPDSKAAKDMVYVALHQKNGGEDIFKEYNATKGLSDQTRRKLVNILVADMIESHGRVPPINVRVTYALGIVTLFPNLKDKASPTGYEHYYDPHSGQGYLAYRLKTVQRNTTSDFKRSSKSADQHGPKTLRETSTSEQLSGDECREAMSAMKHSADQPGVREKIKATFKHRQSMLHDPDQSSVILDHFPRFLDTPGLINQDFTMLFGEDVSGKFIGKWPTFYKPRIITVCKSLRPGTHVDDLLSAQEEANDYGWDSDLAAILLLIRLLPPTAKGKRHGKISATEATDHVVKFMKVGTSMVTFLDRVGSAQPFLLCVGEKKSSKFYVILDQKAIPCVAQTAVAAFDELFKAHFVFAVSYDEALCNFYTFIQTTVYGIDVGTTKESPRVKSGPKSIILRFENVYLLRVQVTQLLLKKDSYWICAALLSLKYKHLESLKVLCNL</sequence>
<evidence type="ECO:0000256" key="1">
    <source>
        <dbReference type="SAM" id="MobiDB-lite"/>
    </source>
</evidence>
<dbReference type="PANTHER" id="PTHR31025">
    <property type="entry name" value="SI:CH211-196P9.1-RELATED"/>
    <property type="match status" value="1"/>
</dbReference>